<dbReference type="GO" id="GO:0003723">
    <property type="term" value="F:RNA binding"/>
    <property type="evidence" value="ECO:0007669"/>
    <property type="project" value="UniProtKB-UniRule"/>
</dbReference>
<dbReference type="AlphaFoldDB" id="A0A9P6G3N6"/>
<reference evidence="4" key="1">
    <citation type="journal article" date="2020" name="Fungal Divers.">
        <title>Resolving the Mortierellaceae phylogeny through synthesis of multi-gene phylogenetics and phylogenomics.</title>
        <authorList>
            <person name="Vandepol N."/>
            <person name="Liber J."/>
            <person name="Desiro A."/>
            <person name="Na H."/>
            <person name="Kennedy M."/>
            <person name="Barry K."/>
            <person name="Grigoriev I.V."/>
            <person name="Miller A.N."/>
            <person name="O'Donnell K."/>
            <person name="Stajich J.E."/>
            <person name="Bonito G."/>
        </authorList>
    </citation>
    <scope>NUCLEOTIDE SEQUENCE</scope>
    <source>
        <strain evidence="4">KOD1015</strain>
    </source>
</reference>
<dbReference type="SUPFAM" id="SSF54928">
    <property type="entry name" value="RNA-binding domain, RBD"/>
    <property type="match status" value="1"/>
</dbReference>
<dbReference type="PANTHER" id="PTHR47330:SF1">
    <property type="entry name" value="POLY(U)-BINDING-SPLICING FACTOR PUF60"/>
    <property type="match status" value="1"/>
</dbReference>
<evidence type="ECO:0000259" key="3">
    <source>
        <dbReference type="PROSITE" id="PS50102"/>
    </source>
</evidence>
<keyword evidence="5" id="KW-1185">Reference proteome</keyword>
<feature type="domain" description="RRM" evidence="3">
    <location>
        <begin position="221"/>
        <end position="265"/>
    </location>
</feature>
<gene>
    <name evidence="4" type="primary">PUF60_2</name>
    <name evidence="4" type="ORF">BGW38_001024</name>
</gene>
<dbReference type="SMART" id="SM00360">
    <property type="entry name" value="RRM"/>
    <property type="match status" value="1"/>
</dbReference>
<dbReference type="PROSITE" id="PS50102">
    <property type="entry name" value="RRM"/>
    <property type="match status" value="2"/>
</dbReference>
<dbReference type="InterPro" id="IPR035979">
    <property type="entry name" value="RBD_domain_sf"/>
</dbReference>
<evidence type="ECO:0000313" key="4">
    <source>
        <dbReference type="EMBL" id="KAF9585726.1"/>
    </source>
</evidence>
<protein>
    <submittedName>
        <fullName evidence="4">Poly(U)-binding-splicing factor puf60</fullName>
    </submittedName>
</protein>
<dbReference type="OrthoDB" id="5411533at2759"/>
<dbReference type="PANTHER" id="PTHR47330">
    <property type="entry name" value="POLY(U)-BINDING-SPLICING FACTOR PUF60-B-RELATED"/>
    <property type="match status" value="1"/>
</dbReference>
<accession>A0A9P6G3N6</accession>
<dbReference type="EMBL" id="JAABOA010000131">
    <property type="protein sequence ID" value="KAF9585726.1"/>
    <property type="molecule type" value="Genomic_DNA"/>
</dbReference>
<feature type="compositionally biased region" description="Acidic residues" evidence="2">
    <location>
        <begin position="47"/>
        <end position="57"/>
    </location>
</feature>
<feature type="region of interest" description="Disordered" evidence="2">
    <location>
        <begin position="1"/>
        <end position="75"/>
    </location>
</feature>
<dbReference type="InterPro" id="IPR000504">
    <property type="entry name" value="RRM_dom"/>
</dbReference>
<evidence type="ECO:0000256" key="1">
    <source>
        <dbReference type="PROSITE-ProRule" id="PRU00176"/>
    </source>
</evidence>
<feature type="domain" description="RRM" evidence="3">
    <location>
        <begin position="128"/>
        <end position="206"/>
    </location>
</feature>
<feature type="non-terminal residue" evidence="4">
    <location>
        <position position="1"/>
    </location>
</feature>
<dbReference type="GO" id="GO:0000380">
    <property type="term" value="P:alternative mRNA splicing, via spliceosome"/>
    <property type="evidence" value="ECO:0007669"/>
    <property type="project" value="TreeGrafter"/>
</dbReference>
<dbReference type="Proteomes" id="UP000780801">
    <property type="component" value="Unassembled WGS sequence"/>
</dbReference>
<proteinExistence type="predicted"/>
<sequence length="265" mass="28997">MDTDQVSEVPATQKRSNEELEDLELPSAENATNGLDNAPKKARIDHEDEGDTNGDEDSNSKNMEIDSENADLPSTKQAGDLEAALERAKQYAMQVQEELVKAGALSSATEAEPSLVVSNTVEQRKSLCRVYVGSISFEATEEDVRQKLGRFGAIRELVLKVDPLSGKHRGFCFVEYELPEASILAVQASESVEVVGRHLKIGRPKNYDAKAIHELPPPPEDRIYVANIGSLVTESDLSTIFQAFGPVEECSLTPDPVTRKHKGYG</sequence>
<organism evidence="4 5">
    <name type="scientific">Lunasporangiospora selenospora</name>
    <dbReference type="NCBI Taxonomy" id="979761"/>
    <lineage>
        <taxon>Eukaryota</taxon>
        <taxon>Fungi</taxon>
        <taxon>Fungi incertae sedis</taxon>
        <taxon>Mucoromycota</taxon>
        <taxon>Mortierellomycotina</taxon>
        <taxon>Mortierellomycetes</taxon>
        <taxon>Mortierellales</taxon>
        <taxon>Mortierellaceae</taxon>
        <taxon>Lunasporangiospora</taxon>
    </lineage>
</organism>
<name>A0A9P6G3N6_9FUNG</name>
<dbReference type="GO" id="GO:0071011">
    <property type="term" value="C:precatalytic spliceosome"/>
    <property type="evidence" value="ECO:0007669"/>
    <property type="project" value="TreeGrafter"/>
</dbReference>
<dbReference type="GO" id="GO:0000381">
    <property type="term" value="P:regulation of alternative mRNA splicing, via spliceosome"/>
    <property type="evidence" value="ECO:0007669"/>
    <property type="project" value="TreeGrafter"/>
</dbReference>
<keyword evidence="1" id="KW-0694">RNA-binding</keyword>
<dbReference type="InterPro" id="IPR051974">
    <property type="entry name" value="PUF60_regulator"/>
</dbReference>
<evidence type="ECO:0000256" key="2">
    <source>
        <dbReference type="SAM" id="MobiDB-lite"/>
    </source>
</evidence>
<comment type="caution">
    <text evidence="4">The sequence shown here is derived from an EMBL/GenBank/DDBJ whole genome shotgun (WGS) entry which is preliminary data.</text>
</comment>
<dbReference type="Pfam" id="PF00076">
    <property type="entry name" value="RRM_1"/>
    <property type="match status" value="2"/>
</dbReference>
<dbReference type="GO" id="GO:0006376">
    <property type="term" value="P:mRNA splice site recognition"/>
    <property type="evidence" value="ECO:0007669"/>
    <property type="project" value="TreeGrafter"/>
</dbReference>
<dbReference type="InterPro" id="IPR012677">
    <property type="entry name" value="Nucleotide-bd_a/b_plait_sf"/>
</dbReference>
<dbReference type="GO" id="GO:0071013">
    <property type="term" value="C:catalytic step 2 spliceosome"/>
    <property type="evidence" value="ECO:0007669"/>
    <property type="project" value="TreeGrafter"/>
</dbReference>
<evidence type="ECO:0000313" key="5">
    <source>
        <dbReference type="Proteomes" id="UP000780801"/>
    </source>
</evidence>
<dbReference type="Gene3D" id="3.30.70.330">
    <property type="match status" value="2"/>
</dbReference>